<proteinExistence type="predicted"/>
<dbReference type="SMART" id="SM00322">
    <property type="entry name" value="KH"/>
    <property type="match status" value="4"/>
</dbReference>
<protein>
    <recommendedName>
        <fullName evidence="4">K Homology domain-containing protein</fullName>
    </recommendedName>
</protein>
<dbReference type="Gene3D" id="3.30.1370.10">
    <property type="entry name" value="K Homology domain, type 1"/>
    <property type="match status" value="2"/>
</dbReference>
<organism evidence="5 6">
    <name type="scientific">Babjeviella inositovora NRRL Y-12698</name>
    <dbReference type="NCBI Taxonomy" id="984486"/>
    <lineage>
        <taxon>Eukaryota</taxon>
        <taxon>Fungi</taxon>
        <taxon>Dikarya</taxon>
        <taxon>Ascomycota</taxon>
        <taxon>Saccharomycotina</taxon>
        <taxon>Pichiomycetes</taxon>
        <taxon>Serinales incertae sedis</taxon>
        <taxon>Babjeviella</taxon>
    </lineage>
</organism>
<dbReference type="RefSeq" id="XP_018985235.1">
    <property type="nucleotide sequence ID" value="XM_019128882.1"/>
</dbReference>
<feature type="region of interest" description="Disordered" evidence="3">
    <location>
        <begin position="34"/>
        <end position="83"/>
    </location>
</feature>
<evidence type="ECO:0000256" key="3">
    <source>
        <dbReference type="SAM" id="MobiDB-lite"/>
    </source>
</evidence>
<dbReference type="OrthoDB" id="10027144at2759"/>
<feature type="domain" description="K Homology" evidence="4">
    <location>
        <begin position="473"/>
        <end position="542"/>
    </location>
</feature>
<evidence type="ECO:0000313" key="6">
    <source>
        <dbReference type="Proteomes" id="UP000094336"/>
    </source>
</evidence>
<evidence type="ECO:0000256" key="2">
    <source>
        <dbReference type="PROSITE-ProRule" id="PRU00117"/>
    </source>
</evidence>
<dbReference type="EMBL" id="KV454431">
    <property type="protein sequence ID" value="ODQ79907.1"/>
    <property type="molecule type" value="Genomic_DNA"/>
</dbReference>
<evidence type="ECO:0000313" key="5">
    <source>
        <dbReference type="EMBL" id="ODQ79907.1"/>
    </source>
</evidence>
<evidence type="ECO:0000259" key="4">
    <source>
        <dbReference type="SMART" id="SM00322"/>
    </source>
</evidence>
<keyword evidence="1" id="KW-0677">Repeat</keyword>
<dbReference type="Pfam" id="PF00013">
    <property type="entry name" value="KH_1"/>
    <property type="match status" value="3"/>
</dbReference>
<keyword evidence="6" id="KW-1185">Reference proteome</keyword>
<dbReference type="GO" id="GO:0003723">
    <property type="term" value="F:RNA binding"/>
    <property type="evidence" value="ECO:0007669"/>
    <property type="project" value="UniProtKB-UniRule"/>
</dbReference>
<dbReference type="InterPro" id="IPR004087">
    <property type="entry name" value="KH_dom"/>
</dbReference>
<dbReference type="GeneID" id="30146735"/>
<dbReference type="AlphaFoldDB" id="A0A1E3QSJ4"/>
<dbReference type="STRING" id="984486.A0A1E3QSJ4"/>
<accession>A0A1E3QSJ4</accession>
<feature type="domain" description="K Homology" evidence="4">
    <location>
        <begin position="405"/>
        <end position="470"/>
    </location>
</feature>
<feature type="compositionally biased region" description="Polar residues" evidence="3">
    <location>
        <begin position="38"/>
        <end position="64"/>
    </location>
</feature>
<dbReference type="InterPro" id="IPR036612">
    <property type="entry name" value="KH_dom_type_1_sf"/>
</dbReference>
<sequence>MIRGILGIHGVQNLDRLRIGVSSRFFGHIRARICPSPKHNTQTPSEDTSPSIHVTERQVVTGSPQKPKRIETEASEELYSSDGRASQSLTANALKSSVLALKRKNVNDLSLKTRSVTMPRIYVRGLTDNRGRRLEVIKAATNVTFDIQDDSDCSLIVSLHSFSRAEVDAGYALLASMIADFDRSLVNIPVSSSVLRLLIRHKGELMRRLTKDTKTHMVLHNDPQPSITVFSVSPEHTGRCVTRVQTYESNRREIKFPAYLRLGLIGKGGSNKEDIEKKTKTVIFLTVLGSETDTLCALGETRENVDCAITMVEQMIVQLKCSAQYIYQSSREEGLTRTIPIPASLARLFTHNKFEILKTVEKVSLAVVVLEKPLVSGKQALQVQGDVRTMANAIQALAKLIAKHTESCVQIPIPEAYMSGIIGQEGANIRKIMLETQTFMTVEGGKSLVIYGETFKAILAASEAVSLCLARFQNLTARLSVPEGLYRQWVARSNGATLQRIRNTTKTYIFQPPNSKDVPILIYGESRESVHAAKSTIAKIMEAYILSCQTVSFPSAMRSALVGKARSGLVEIMDKSGALLVVDLSDRRVREQLIYVYGLRADDVNGAVALLNEKMAKLKRGEERLRYNDYE</sequence>
<dbReference type="Proteomes" id="UP000094336">
    <property type="component" value="Unassembled WGS sequence"/>
</dbReference>
<dbReference type="PANTHER" id="PTHR10288">
    <property type="entry name" value="KH DOMAIN CONTAINING RNA BINDING PROTEIN"/>
    <property type="match status" value="1"/>
</dbReference>
<dbReference type="PROSITE" id="PS50084">
    <property type="entry name" value="KH_TYPE_1"/>
    <property type="match status" value="3"/>
</dbReference>
<feature type="domain" description="K Homology" evidence="4">
    <location>
        <begin position="248"/>
        <end position="317"/>
    </location>
</feature>
<evidence type="ECO:0000256" key="1">
    <source>
        <dbReference type="ARBA" id="ARBA00022737"/>
    </source>
</evidence>
<dbReference type="SUPFAM" id="SSF54791">
    <property type="entry name" value="Eukaryotic type KH-domain (KH-domain type I)"/>
    <property type="match status" value="3"/>
</dbReference>
<reference evidence="6" key="1">
    <citation type="submission" date="2016-05" db="EMBL/GenBank/DDBJ databases">
        <title>Comparative genomics of biotechnologically important yeasts.</title>
        <authorList>
            <consortium name="DOE Joint Genome Institute"/>
            <person name="Riley R."/>
            <person name="Haridas S."/>
            <person name="Wolfe K.H."/>
            <person name="Lopes M.R."/>
            <person name="Hittinger C.T."/>
            <person name="Goker M."/>
            <person name="Salamov A."/>
            <person name="Wisecaver J."/>
            <person name="Long T.M."/>
            <person name="Aerts A.L."/>
            <person name="Barry K."/>
            <person name="Choi C."/>
            <person name="Clum A."/>
            <person name="Coughlan A.Y."/>
            <person name="Deshpande S."/>
            <person name="Douglass A.P."/>
            <person name="Hanson S.J."/>
            <person name="Klenk H.-P."/>
            <person name="Labutti K."/>
            <person name="Lapidus A."/>
            <person name="Lindquist E."/>
            <person name="Lipzen A."/>
            <person name="Meier-Kolthoff J.P."/>
            <person name="Ohm R.A."/>
            <person name="Otillar R.P."/>
            <person name="Pangilinan J."/>
            <person name="Peng Y."/>
            <person name="Rokas A."/>
            <person name="Rosa C.A."/>
            <person name="Scheuner C."/>
            <person name="Sibirny A.A."/>
            <person name="Slot J.C."/>
            <person name="Stielow J.B."/>
            <person name="Sun H."/>
            <person name="Kurtzman C.P."/>
            <person name="Blackwell M."/>
            <person name="Grigoriev I.V."/>
            <person name="Jeffries T.W."/>
        </authorList>
    </citation>
    <scope>NUCLEOTIDE SEQUENCE [LARGE SCALE GENOMIC DNA]</scope>
    <source>
        <strain evidence="6">NRRL Y-12698</strain>
    </source>
</reference>
<feature type="domain" description="K Homology" evidence="4">
    <location>
        <begin position="545"/>
        <end position="616"/>
    </location>
</feature>
<gene>
    <name evidence="5" type="ORF">BABINDRAFT_161575</name>
</gene>
<name>A0A1E3QSJ4_9ASCO</name>
<dbReference type="InterPro" id="IPR004088">
    <property type="entry name" value="KH_dom_type_1"/>
</dbReference>
<dbReference type="CDD" id="cd00105">
    <property type="entry name" value="KH-I"/>
    <property type="match status" value="2"/>
</dbReference>
<keyword evidence="2" id="KW-0694">RNA-binding</keyword>